<proteinExistence type="predicted"/>
<dbReference type="CDD" id="cd00063">
    <property type="entry name" value="FN3"/>
    <property type="match status" value="1"/>
</dbReference>
<keyword evidence="3" id="KW-0732">Signal</keyword>
<comment type="subcellular location">
    <subcellularLocation>
        <location evidence="1">Membrane</location>
        <topology evidence="1">Single-pass type I membrane protein</topology>
    </subcellularLocation>
</comment>
<dbReference type="InterPro" id="IPR003961">
    <property type="entry name" value="FN3_dom"/>
</dbReference>
<evidence type="ECO:0000256" key="1">
    <source>
        <dbReference type="ARBA" id="ARBA00004479"/>
    </source>
</evidence>
<dbReference type="Proteomes" id="UP000824782">
    <property type="component" value="Unassembled WGS sequence"/>
</dbReference>
<accession>A0AAV6ZVW4</accession>
<keyword evidence="2 8" id="KW-0812">Transmembrane</keyword>
<protein>
    <recommendedName>
        <fullName evidence="9">Type I cytokine receptor cytokine-binding domain-containing protein</fullName>
    </recommendedName>
</protein>
<evidence type="ECO:0000256" key="2">
    <source>
        <dbReference type="ARBA" id="ARBA00022692"/>
    </source>
</evidence>
<dbReference type="EMBL" id="WNYA01000010">
    <property type="protein sequence ID" value="KAG8553279.1"/>
    <property type="molecule type" value="Genomic_DNA"/>
</dbReference>
<evidence type="ECO:0000256" key="7">
    <source>
        <dbReference type="ARBA" id="ARBA00023180"/>
    </source>
</evidence>
<dbReference type="GO" id="GO:0009897">
    <property type="term" value="C:external side of plasma membrane"/>
    <property type="evidence" value="ECO:0007669"/>
    <property type="project" value="TreeGrafter"/>
</dbReference>
<evidence type="ECO:0000256" key="3">
    <source>
        <dbReference type="ARBA" id="ARBA00022729"/>
    </source>
</evidence>
<dbReference type="GO" id="GO:0004896">
    <property type="term" value="F:cytokine receptor activity"/>
    <property type="evidence" value="ECO:0007669"/>
    <property type="project" value="TreeGrafter"/>
</dbReference>
<dbReference type="Gene3D" id="2.60.40.10">
    <property type="entry name" value="Immunoglobulins"/>
    <property type="match status" value="3"/>
</dbReference>
<evidence type="ECO:0000313" key="11">
    <source>
        <dbReference type="Proteomes" id="UP000824782"/>
    </source>
</evidence>
<sequence length="402" mass="46776">MWNLKHLSLYNVSRACLQWITGFVIYSNLYVQCTSSVYLTVDPPTNIQVKDLGTLGILEVTWQPPASTNNTSECSPRYELTHQVVNEERWKSVRMKHLTYRGTFDLGKNVVLKMRTYLKGPCTEENEVLSEWVEVIYPESSQGSLESKVKSFQCINFNFVNLRCEWEAGDLGRNSNYELEYWQEGMSQIKSCKKYMAPNGINIGCDFGREKFELFSDLFIRVTGVPGMDPIRPSYFIFQLQNIGKPAAPENLTMTMDASDDIIFEWKKPNSKIPAHCFQYEIQSKNPMKMWQTLSTQRENRFSFNTSETSEPCIRVRGKINIYCAAEGYWSEWSEEMCLSEPSFEFDLKWLYCVVAAIIILMGFCVATIMYTVIKRRQWSKKLQYEARELVYDIHPVQNPKC</sequence>
<dbReference type="PANTHER" id="PTHR23037">
    <property type="entry name" value="CYTOKINE RECEPTOR"/>
    <property type="match status" value="1"/>
</dbReference>
<keyword evidence="6" id="KW-0675">Receptor</keyword>
<name>A0AAV6ZVW4_ENGPU</name>
<evidence type="ECO:0000256" key="4">
    <source>
        <dbReference type="ARBA" id="ARBA00022989"/>
    </source>
</evidence>
<dbReference type="AlphaFoldDB" id="A0AAV6ZVW4"/>
<evidence type="ECO:0000256" key="5">
    <source>
        <dbReference type="ARBA" id="ARBA00023136"/>
    </source>
</evidence>
<comment type="caution">
    <text evidence="10">The sequence shown here is derived from an EMBL/GenBank/DDBJ whole genome shotgun (WGS) entry which is preliminary data.</text>
</comment>
<evidence type="ECO:0000256" key="8">
    <source>
        <dbReference type="SAM" id="Phobius"/>
    </source>
</evidence>
<feature type="transmembrane region" description="Helical" evidence="8">
    <location>
        <begin position="349"/>
        <end position="374"/>
    </location>
</feature>
<keyword evidence="11" id="KW-1185">Reference proteome</keyword>
<evidence type="ECO:0000256" key="6">
    <source>
        <dbReference type="ARBA" id="ARBA00023170"/>
    </source>
</evidence>
<reference evidence="10" key="1">
    <citation type="thesis" date="2020" institute="ProQuest LLC" country="789 East Eisenhower Parkway, Ann Arbor, MI, USA">
        <title>Comparative Genomics and Chromosome Evolution.</title>
        <authorList>
            <person name="Mudd A.B."/>
        </authorList>
    </citation>
    <scope>NUCLEOTIDE SEQUENCE</scope>
    <source>
        <strain evidence="10">237g6f4</strain>
        <tissue evidence="10">Blood</tissue>
    </source>
</reference>
<gene>
    <name evidence="10" type="ORF">GDO81_003354</name>
</gene>
<evidence type="ECO:0000313" key="10">
    <source>
        <dbReference type="EMBL" id="KAG8553279.1"/>
    </source>
</evidence>
<dbReference type="InterPro" id="IPR036116">
    <property type="entry name" value="FN3_sf"/>
</dbReference>
<keyword evidence="5 8" id="KW-0472">Membrane</keyword>
<dbReference type="InterPro" id="IPR013783">
    <property type="entry name" value="Ig-like_fold"/>
</dbReference>
<dbReference type="PANTHER" id="PTHR23037:SF45">
    <property type="entry name" value="INTERLEUKIN 13 RECEPTOR SUBUNIT ALPHA 2"/>
    <property type="match status" value="1"/>
</dbReference>
<feature type="domain" description="Type I cytokine receptor cytokine-binding" evidence="9">
    <location>
        <begin position="153"/>
        <end position="243"/>
    </location>
</feature>
<dbReference type="SUPFAM" id="SSF49265">
    <property type="entry name" value="Fibronectin type III"/>
    <property type="match status" value="3"/>
</dbReference>
<dbReference type="Pfam" id="PF09240">
    <property type="entry name" value="IL6Ra-bind"/>
    <property type="match status" value="1"/>
</dbReference>
<keyword evidence="7" id="KW-0325">Glycoprotein</keyword>
<evidence type="ECO:0000259" key="9">
    <source>
        <dbReference type="Pfam" id="PF09240"/>
    </source>
</evidence>
<dbReference type="InterPro" id="IPR015321">
    <property type="entry name" value="TypeI_recpt_CBD"/>
</dbReference>
<keyword evidence="4 8" id="KW-1133">Transmembrane helix</keyword>
<organism evidence="10 11">
    <name type="scientific">Engystomops pustulosus</name>
    <name type="common">Tungara frog</name>
    <name type="synonym">Physalaemus pustulosus</name>
    <dbReference type="NCBI Taxonomy" id="76066"/>
    <lineage>
        <taxon>Eukaryota</taxon>
        <taxon>Metazoa</taxon>
        <taxon>Chordata</taxon>
        <taxon>Craniata</taxon>
        <taxon>Vertebrata</taxon>
        <taxon>Euteleostomi</taxon>
        <taxon>Amphibia</taxon>
        <taxon>Batrachia</taxon>
        <taxon>Anura</taxon>
        <taxon>Neobatrachia</taxon>
        <taxon>Hyloidea</taxon>
        <taxon>Leptodactylidae</taxon>
        <taxon>Leiuperinae</taxon>
        <taxon>Engystomops</taxon>
    </lineage>
</organism>